<keyword evidence="3" id="KW-1185">Reference proteome</keyword>
<protein>
    <submittedName>
        <fullName evidence="2">ImmA/IrrE family metallo-endopeptidase</fullName>
    </submittedName>
</protein>
<evidence type="ECO:0000259" key="1">
    <source>
        <dbReference type="Pfam" id="PF06114"/>
    </source>
</evidence>
<accession>A0A419RNE9</accession>
<dbReference type="PANTHER" id="PTHR43236:SF2">
    <property type="entry name" value="BLL0069 PROTEIN"/>
    <property type="match status" value="1"/>
</dbReference>
<evidence type="ECO:0000313" key="2">
    <source>
        <dbReference type="EMBL" id="RJY06918.1"/>
    </source>
</evidence>
<feature type="domain" description="IrrE N-terminal-like" evidence="1">
    <location>
        <begin position="49"/>
        <end position="147"/>
    </location>
</feature>
<dbReference type="AlphaFoldDB" id="A0A419RNE9"/>
<sequence>MILEPTRPKAWANFLGRLWGARFPVDVRQIALEYSSRYPDRIKKIQEFADFEGALFPLPKSGQWAILYNPDAPPGRINFTIGHELGHYLVHRAAEPQGFQCGEKQVLGYDRDADRRRIEQEADEFASYLLMPMDDFRGQVRAGGDDLGSPGPLRRSLRCVADRGGDQVDRLHLGMRGPGRRDERTRALVLAKPQRQEAAHLSPIRNGASCVIMERQTGTNRIGKAWP</sequence>
<dbReference type="InterPro" id="IPR052345">
    <property type="entry name" value="Rad_response_metalloprotease"/>
</dbReference>
<dbReference type="Proteomes" id="UP000285232">
    <property type="component" value="Unassembled WGS sequence"/>
</dbReference>
<dbReference type="Gene3D" id="1.10.10.2910">
    <property type="match status" value="1"/>
</dbReference>
<evidence type="ECO:0000313" key="3">
    <source>
        <dbReference type="Proteomes" id="UP000285232"/>
    </source>
</evidence>
<dbReference type="RefSeq" id="WP_120049415.1">
    <property type="nucleotide sequence ID" value="NZ_RAHX01000002.1"/>
</dbReference>
<dbReference type="InterPro" id="IPR010359">
    <property type="entry name" value="IrrE_HExxH"/>
</dbReference>
<dbReference type="Pfam" id="PF06114">
    <property type="entry name" value="Peptidase_M78"/>
    <property type="match status" value="1"/>
</dbReference>
<dbReference type="EMBL" id="RAHX01000002">
    <property type="protein sequence ID" value="RJY06918.1"/>
    <property type="molecule type" value="Genomic_DNA"/>
</dbReference>
<name>A0A419RNE9_9SPHN</name>
<proteinExistence type="predicted"/>
<dbReference type="OrthoDB" id="9794834at2"/>
<gene>
    <name evidence="2" type="ORF">D6201_12625</name>
</gene>
<reference evidence="2 3" key="1">
    <citation type="journal article" date="2017" name="Int. J. Syst. Evol. Microbiol.">
        <title>Erythrobacter aquimixticola sp. nov., isolated from the junction between the ocean and a freshwater spring.</title>
        <authorList>
            <person name="Park S."/>
            <person name="Jung Y.T."/>
            <person name="Choi S.J."/>
            <person name="Yoon J.H."/>
        </authorList>
    </citation>
    <scope>NUCLEOTIDE SEQUENCE [LARGE SCALE GENOMIC DNA]</scope>
    <source>
        <strain evidence="2 3">JSSK-14</strain>
    </source>
</reference>
<organism evidence="2 3">
    <name type="scientific">Aurantiacibacter aquimixticola</name>
    <dbReference type="NCBI Taxonomy" id="1958945"/>
    <lineage>
        <taxon>Bacteria</taxon>
        <taxon>Pseudomonadati</taxon>
        <taxon>Pseudomonadota</taxon>
        <taxon>Alphaproteobacteria</taxon>
        <taxon>Sphingomonadales</taxon>
        <taxon>Erythrobacteraceae</taxon>
        <taxon>Aurantiacibacter</taxon>
    </lineage>
</organism>
<dbReference type="PANTHER" id="PTHR43236">
    <property type="entry name" value="ANTITOXIN HIGA1"/>
    <property type="match status" value="1"/>
</dbReference>
<comment type="caution">
    <text evidence="2">The sequence shown here is derived from an EMBL/GenBank/DDBJ whole genome shotgun (WGS) entry which is preliminary data.</text>
</comment>